<accession>A0A0A9HAK9</accession>
<sequence length="34" mass="4002">MFLLPNTLEHHTYTTHVAIMRNSKRTLSSMLNRS</sequence>
<protein>
    <submittedName>
        <fullName evidence="1">Uncharacterized protein</fullName>
    </submittedName>
</protein>
<name>A0A0A9HAK9_ARUDO</name>
<dbReference type="AlphaFoldDB" id="A0A0A9HAK9"/>
<organism evidence="1">
    <name type="scientific">Arundo donax</name>
    <name type="common">Giant reed</name>
    <name type="synonym">Donax arundinaceus</name>
    <dbReference type="NCBI Taxonomy" id="35708"/>
    <lineage>
        <taxon>Eukaryota</taxon>
        <taxon>Viridiplantae</taxon>
        <taxon>Streptophyta</taxon>
        <taxon>Embryophyta</taxon>
        <taxon>Tracheophyta</taxon>
        <taxon>Spermatophyta</taxon>
        <taxon>Magnoliopsida</taxon>
        <taxon>Liliopsida</taxon>
        <taxon>Poales</taxon>
        <taxon>Poaceae</taxon>
        <taxon>PACMAD clade</taxon>
        <taxon>Arundinoideae</taxon>
        <taxon>Arundineae</taxon>
        <taxon>Arundo</taxon>
    </lineage>
</organism>
<proteinExistence type="predicted"/>
<dbReference type="EMBL" id="GBRH01163701">
    <property type="protein sequence ID" value="JAE34195.1"/>
    <property type="molecule type" value="Transcribed_RNA"/>
</dbReference>
<reference evidence="1" key="2">
    <citation type="journal article" date="2015" name="Data Brief">
        <title>Shoot transcriptome of the giant reed, Arundo donax.</title>
        <authorList>
            <person name="Barrero R.A."/>
            <person name="Guerrero F.D."/>
            <person name="Moolhuijzen P."/>
            <person name="Goolsby J.A."/>
            <person name="Tidwell J."/>
            <person name="Bellgard S.E."/>
            <person name="Bellgard M.I."/>
        </authorList>
    </citation>
    <scope>NUCLEOTIDE SEQUENCE</scope>
    <source>
        <tissue evidence="1">Shoot tissue taken approximately 20 cm above the soil surface</tissue>
    </source>
</reference>
<reference evidence="1" key="1">
    <citation type="submission" date="2014-09" db="EMBL/GenBank/DDBJ databases">
        <authorList>
            <person name="Magalhaes I.L.F."/>
            <person name="Oliveira U."/>
            <person name="Santos F.R."/>
            <person name="Vidigal T.H.D.A."/>
            <person name="Brescovit A.D."/>
            <person name="Santos A.J."/>
        </authorList>
    </citation>
    <scope>NUCLEOTIDE SEQUENCE</scope>
    <source>
        <tissue evidence="1">Shoot tissue taken approximately 20 cm above the soil surface</tissue>
    </source>
</reference>
<evidence type="ECO:0000313" key="1">
    <source>
        <dbReference type="EMBL" id="JAE34195.1"/>
    </source>
</evidence>